<comment type="caution">
    <text evidence="1">The sequence shown here is derived from an EMBL/GenBank/DDBJ whole genome shotgun (WGS) entry which is preliminary data.</text>
</comment>
<evidence type="ECO:0000313" key="1">
    <source>
        <dbReference type="EMBL" id="PHX54053.1"/>
    </source>
</evidence>
<protein>
    <submittedName>
        <fullName evidence="1">Type II toxin-antitoxin system RelE/ParE family toxin</fullName>
    </submittedName>
</protein>
<reference evidence="1" key="1">
    <citation type="submission" date="2017-10" db="EMBL/GenBank/DDBJ databases">
        <title>Draft genome sequence of the planktic cyanobacteria Tychonema bourrellyi isolated from alpine lentic freshwater.</title>
        <authorList>
            <person name="Tett A."/>
            <person name="Armanini F."/>
            <person name="Asnicar F."/>
            <person name="Boscaini A."/>
            <person name="Pasolli E."/>
            <person name="Zolfo M."/>
            <person name="Donati C."/>
            <person name="Salmaso N."/>
            <person name="Segata N."/>
        </authorList>
    </citation>
    <scope>NUCLEOTIDE SEQUENCE</scope>
    <source>
        <strain evidence="1">FEM_GT703</strain>
    </source>
</reference>
<dbReference type="PANTHER" id="PTHR41791:SF1">
    <property type="entry name" value="SSL7039 PROTEIN"/>
    <property type="match status" value="1"/>
</dbReference>
<keyword evidence="2" id="KW-1185">Reference proteome</keyword>
<dbReference type="PANTHER" id="PTHR41791">
    <property type="entry name" value="SSL7039 PROTEIN"/>
    <property type="match status" value="1"/>
</dbReference>
<dbReference type="InterPro" id="IPR014056">
    <property type="entry name" value="TypeIITA-like_toxin_pred"/>
</dbReference>
<organism evidence="1 2">
    <name type="scientific">Tychonema bourrellyi FEM_GT703</name>
    <dbReference type="NCBI Taxonomy" id="2040638"/>
    <lineage>
        <taxon>Bacteria</taxon>
        <taxon>Bacillati</taxon>
        <taxon>Cyanobacteriota</taxon>
        <taxon>Cyanophyceae</taxon>
        <taxon>Oscillatoriophycideae</taxon>
        <taxon>Oscillatoriales</taxon>
        <taxon>Microcoleaceae</taxon>
        <taxon>Tychonema</taxon>
    </lineage>
</organism>
<dbReference type="OrthoDB" id="9800258at2"/>
<evidence type="ECO:0000313" key="2">
    <source>
        <dbReference type="Proteomes" id="UP000226442"/>
    </source>
</evidence>
<dbReference type="NCBIfam" id="TIGR02683">
    <property type="entry name" value="upstrm_HI1419"/>
    <property type="match status" value="1"/>
</dbReference>
<dbReference type="PIRSF" id="PIRSF028744">
    <property type="entry name" value="Addict_mod_HI1419"/>
    <property type="match status" value="1"/>
</dbReference>
<dbReference type="EMBL" id="NXIB02000129">
    <property type="protein sequence ID" value="PHX54053.1"/>
    <property type="molecule type" value="Genomic_DNA"/>
</dbReference>
<gene>
    <name evidence="1" type="ORF">CP500_018215</name>
</gene>
<name>A0A2G4EWZ6_9CYAN</name>
<dbReference type="Proteomes" id="UP000226442">
    <property type="component" value="Unassembled WGS sequence"/>
</dbReference>
<dbReference type="RefSeq" id="WP_096831378.1">
    <property type="nucleotide sequence ID" value="NZ_NXIB02000129.1"/>
</dbReference>
<sequence>MEVQPREIRNYLRSDGTDPFEDWYNSLRDTTGKNKIRLRLKRVMTGNLGDCKSVGEGVFELKIDFGPGYRLYFGQVGLTIVILLIGGDKSTQERDIGKAIQYWRDYEQRESTNE</sequence>
<proteinExistence type="predicted"/>
<accession>A0A2G4EWZ6</accession>
<dbReference type="AlphaFoldDB" id="A0A2G4EWZ6"/>